<keyword evidence="4" id="KW-0393">Immunoglobulin domain</keyword>
<comment type="caution">
    <text evidence="6">The sequence shown here is derived from an EMBL/GenBank/DDBJ whole genome shotgun (WGS) entry which is preliminary data.</text>
</comment>
<evidence type="ECO:0000259" key="5">
    <source>
        <dbReference type="PROSITE" id="PS50835"/>
    </source>
</evidence>
<dbReference type="InterPro" id="IPR003598">
    <property type="entry name" value="Ig_sub2"/>
</dbReference>
<proteinExistence type="predicted"/>
<dbReference type="InterPro" id="IPR036179">
    <property type="entry name" value="Ig-like_dom_sf"/>
</dbReference>
<dbReference type="InterPro" id="IPR007110">
    <property type="entry name" value="Ig-like_dom"/>
</dbReference>
<accession>A0AAW0YIF1</accession>
<dbReference type="InterPro" id="IPR013783">
    <property type="entry name" value="Ig-like_fold"/>
</dbReference>
<reference evidence="6 7" key="1">
    <citation type="journal article" date="2024" name="BMC Genomics">
        <title>Genome assembly of redclaw crayfish (Cherax quadricarinatus) provides insights into its immune adaptation and hypoxia tolerance.</title>
        <authorList>
            <person name="Liu Z."/>
            <person name="Zheng J."/>
            <person name="Li H."/>
            <person name="Fang K."/>
            <person name="Wang S."/>
            <person name="He J."/>
            <person name="Zhou D."/>
            <person name="Weng S."/>
            <person name="Chi M."/>
            <person name="Gu Z."/>
            <person name="He J."/>
            <person name="Li F."/>
            <person name="Wang M."/>
        </authorList>
    </citation>
    <scope>NUCLEOTIDE SEQUENCE [LARGE SCALE GENOMIC DNA]</scope>
    <source>
        <strain evidence="6">ZL_2023a</strain>
    </source>
</reference>
<dbReference type="GO" id="GO:0043005">
    <property type="term" value="C:neuron projection"/>
    <property type="evidence" value="ECO:0007669"/>
    <property type="project" value="TreeGrafter"/>
</dbReference>
<dbReference type="PANTHER" id="PTHR12231:SF253">
    <property type="entry name" value="DPR-INTERACTING PROTEIN ETA, ISOFORM B-RELATED"/>
    <property type="match status" value="1"/>
</dbReference>
<keyword evidence="1" id="KW-0732">Signal</keyword>
<dbReference type="FunFam" id="2.60.40.10:FF:000032">
    <property type="entry name" value="palladin isoform X1"/>
    <property type="match status" value="1"/>
</dbReference>
<feature type="non-terminal residue" evidence="6">
    <location>
        <position position="1"/>
    </location>
</feature>
<dbReference type="SUPFAM" id="SSF48726">
    <property type="entry name" value="Immunoglobulin"/>
    <property type="match status" value="1"/>
</dbReference>
<organism evidence="6 7">
    <name type="scientific">Cherax quadricarinatus</name>
    <name type="common">Australian red claw crayfish</name>
    <dbReference type="NCBI Taxonomy" id="27406"/>
    <lineage>
        <taxon>Eukaryota</taxon>
        <taxon>Metazoa</taxon>
        <taxon>Ecdysozoa</taxon>
        <taxon>Arthropoda</taxon>
        <taxon>Crustacea</taxon>
        <taxon>Multicrustacea</taxon>
        <taxon>Malacostraca</taxon>
        <taxon>Eumalacostraca</taxon>
        <taxon>Eucarida</taxon>
        <taxon>Decapoda</taxon>
        <taxon>Pleocyemata</taxon>
        <taxon>Astacidea</taxon>
        <taxon>Parastacoidea</taxon>
        <taxon>Parastacidae</taxon>
        <taxon>Cherax</taxon>
    </lineage>
</organism>
<gene>
    <name evidence="6" type="ORF">OTU49_008634</name>
</gene>
<dbReference type="SMART" id="SM00408">
    <property type="entry name" value="IGc2"/>
    <property type="match status" value="1"/>
</dbReference>
<feature type="domain" description="Ig-like" evidence="5">
    <location>
        <begin position="29"/>
        <end position="123"/>
    </location>
</feature>
<evidence type="ECO:0000256" key="2">
    <source>
        <dbReference type="ARBA" id="ARBA00022737"/>
    </source>
</evidence>
<keyword evidence="3" id="KW-1015">Disulfide bond</keyword>
<dbReference type="InterPro" id="IPR013098">
    <property type="entry name" value="Ig_I-set"/>
</dbReference>
<evidence type="ECO:0000313" key="7">
    <source>
        <dbReference type="Proteomes" id="UP001445076"/>
    </source>
</evidence>
<dbReference type="PROSITE" id="PS50835">
    <property type="entry name" value="IG_LIKE"/>
    <property type="match status" value="1"/>
</dbReference>
<evidence type="ECO:0000256" key="3">
    <source>
        <dbReference type="ARBA" id="ARBA00023157"/>
    </source>
</evidence>
<dbReference type="EMBL" id="JARKIK010000005">
    <property type="protein sequence ID" value="KAK8751465.1"/>
    <property type="molecule type" value="Genomic_DNA"/>
</dbReference>
<dbReference type="InterPro" id="IPR003599">
    <property type="entry name" value="Ig_sub"/>
</dbReference>
<keyword evidence="7" id="KW-1185">Reference proteome</keyword>
<dbReference type="Gene3D" id="2.60.40.10">
    <property type="entry name" value="Immunoglobulins"/>
    <property type="match status" value="1"/>
</dbReference>
<evidence type="ECO:0000313" key="6">
    <source>
        <dbReference type="EMBL" id="KAK8751465.1"/>
    </source>
</evidence>
<evidence type="ECO:0000256" key="1">
    <source>
        <dbReference type="ARBA" id="ARBA00022729"/>
    </source>
</evidence>
<dbReference type="AlphaFoldDB" id="A0AAW0YIF1"/>
<dbReference type="Proteomes" id="UP001445076">
    <property type="component" value="Unassembled WGS sequence"/>
</dbReference>
<protein>
    <recommendedName>
        <fullName evidence="5">Ig-like domain-containing protein</fullName>
    </recommendedName>
</protein>
<keyword evidence="2" id="KW-0677">Repeat</keyword>
<dbReference type="InterPro" id="IPR051170">
    <property type="entry name" value="Neural/epithelial_adhesion"/>
</dbReference>
<name>A0AAW0YIF1_CHEQU</name>
<dbReference type="SMART" id="SM00409">
    <property type="entry name" value="IG"/>
    <property type="match status" value="1"/>
</dbReference>
<evidence type="ECO:0000256" key="4">
    <source>
        <dbReference type="ARBA" id="ARBA00023319"/>
    </source>
</evidence>
<dbReference type="Pfam" id="PF07679">
    <property type="entry name" value="I-set"/>
    <property type="match status" value="1"/>
</dbReference>
<sequence length="269" mass="29135">DMGAYLCIARNTVPPQVSKRVQLHVHFHPIIQVPNQLIGSPYGSDVTLECKVEASPKPVTFWQNSQGEMLMSSSKYVVREEHKKPGGYAVHMKLTIHDLTAADIGLYTCVAKNSIGEVESNINVYYIAPPTTTSPRMVPNFIETNRIEDGEDTSMSSPGVLTDLGTGDAIYKDAHRVGSSEGSAGDPWHTRLRPNTGPFVPTSGVSSLPGPRPWFPENSEIDTSSGTSSSANGIIIIISSSSDGWRQCRFYGPITLVLISFSLALAGVW</sequence>
<dbReference type="PANTHER" id="PTHR12231">
    <property type="entry name" value="CTX-RELATED TYPE I TRANSMEMBRANE PROTEIN"/>
    <property type="match status" value="1"/>
</dbReference>